<organism evidence="10 11">
    <name type="scientific">Lithospermum erythrorhizon</name>
    <name type="common">Purple gromwell</name>
    <name type="synonym">Lithospermum officinale var. erythrorhizon</name>
    <dbReference type="NCBI Taxonomy" id="34254"/>
    <lineage>
        <taxon>Eukaryota</taxon>
        <taxon>Viridiplantae</taxon>
        <taxon>Streptophyta</taxon>
        <taxon>Embryophyta</taxon>
        <taxon>Tracheophyta</taxon>
        <taxon>Spermatophyta</taxon>
        <taxon>Magnoliopsida</taxon>
        <taxon>eudicotyledons</taxon>
        <taxon>Gunneridae</taxon>
        <taxon>Pentapetalae</taxon>
        <taxon>asterids</taxon>
        <taxon>lamiids</taxon>
        <taxon>Boraginales</taxon>
        <taxon>Boraginaceae</taxon>
        <taxon>Boraginoideae</taxon>
        <taxon>Lithospermeae</taxon>
        <taxon>Lithospermum</taxon>
    </lineage>
</organism>
<feature type="region of interest" description="Disordered" evidence="7">
    <location>
        <begin position="1"/>
        <end position="24"/>
    </location>
</feature>
<dbReference type="PROSITE" id="PS51370">
    <property type="entry name" value="R"/>
    <property type="match status" value="1"/>
</dbReference>
<evidence type="ECO:0000256" key="7">
    <source>
        <dbReference type="SAM" id="MobiDB-lite"/>
    </source>
</evidence>
<dbReference type="EMBL" id="BAABME010000256">
    <property type="protein sequence ID" value="GAA0141196.1"/>
    <property type="molecule type" value="Genomic_DNA"/>
</dbReference>
<evidence type="ECO:0000256" key="3">
    <source>
        <dbReference type="ARBA" id="ARBA00023015"/>
    </source>
</evidence>
<dbReference type="InterPro" id="IPR017888">
    <property type="entry name" value="CYC/TB1_R_domain"/>
</dbReference>
<dbReference type="AlphaFoldDB" id="A0AAV3NQ07"/>
<dbReference type="PROSITE" id="PS51369">
    <property type="entry name" value="TCP"/>
    <property type="match status" value="1"/>
</dbReference>
<evidence type="ECO:0000256" key="6">
    <source>
        <dbReference type="ARBA" id="ARBA00023242"/>
    </source>
</evidence>
<accession>A0AAV3NQ07</accession>
<evidence type="ECO:0000256" key="5">
    <source>
        <dbReference type="ARBA" id="ARBA00023163"/>
    </source>
</evidence>
<name>A0AAV3NQ07_LITER</name>
<evidence type="ECO:0000259" key="8">
    <source>
        <dbReference type="PROSITE" id="PS51369"/>
    </source>
</evidence>
<keyword evidence="5" id="KW-0804">Transcription</keyword>
<evidence type="ECO:0000259" key="9">
    <source>
        <dbReference type="PROSITE" id="PS51370"/>
    </source>
</evidence>
<evidence type="ECO:0000256" key="2">
    <source>
        <dbReference type="ARBA" id="ARBA00022473"/>
    </source>
</evidence>
<dbReference type="InterPro" id="IPR005333">
    <property type="entry name" value="Transcription_factor_TCP"/>
</dbReference>
<dbReference type="Pfam" id="PF03634">
    <property type="entry name" value="TCP"/>
    <property type="match status" value="1"/>
</dbReference>
<keyword evidence="6" id="KW-0539">Nucleus</keyword>
<gene>
    <name evidence="10" type="ORF">LIER_02398</name>
</gene>
<feature type="domain" description="R" evidence="9">
    <location>
        <begin position="231"/>
        <end position="251"/>
    </location>
</feature>
<feature type="compositionally biased region" description="Polar residues" evidence="7">
    <location>
        <begin position="7"/>
        <end position="23"/>
    </location>
</feature>
<evidence type="ECO:0000313" key="10">
    <source>
        <dbReference type="EMBL" id="GAA0141196.1"/>
    </source>
</evidence>
<evidence type="ECO:0000256" key="4">
    <source>
        <dbReference type="ARBA" id="ARBA00023125"/>
    </source>
</evidence>
<dbReference type="Proteomes" id="UP001454036">
    <property type="component" value="Unassembled WGS sequence"/>
</dbReference>
<comment type="caution">
    <text evidence="10">The sequence shown here is derived from an EMBL/GenBank/DDBJ whole genome shotgun (WGS) entry which is preliminary data.</text>
</comment>
<protein>
    <submittedName>
        <fullName evidence="10">DNA-binding transcription factor</fullName>
    </submittedName>
</protein>
<dbReference type="GO" id="GO:0043565">
    <property type="term" value="F:sequence-specific DNA binding"/>
    <property type="evidence" value="ECO:0007669"/>
    <property type="project" value="TreeGrafter"/>
</dbReference>
<dbReference type="PANTHER" id="PTHR31072">
    <property type="entry name" value="TRANSCRIPTION FACTOR TCP4-RELATED"/>
    <property type="match status" value="1"/>
</dbReference>
<feature type="compositionally biased region" description="Basic and acidic residues" evidence="7">
    <location>
        <begin position="231"/>
        <end position="254"/>
    </location>
</feature>
<keyword evidence="4 10" id="KW-0238">DNA-binding</keyword>
<feature type="domain" description="TCP" evidence="8">
    <location>
        <begin position="88"/>
        <end position="146"/>
    </location>
</feature>
<evidence type="ECO:0000256" key="1">
    <source>
        <dbReference type="ARBA" id="ARBA00004123"/>
    </source>
</evidence>
<proteinExistence type="predicted"/>
<dbReference type="InterPro" id="IPR017887">
    <property type="entry name" value="TF_TCP_subgr"/>
</dbReference>
<feature type="region of interest" description="Disordered" evidence="7">
    <location>
        <begin position="146"/>
        <end position="256"/>
    </location>
</feature>
<dbReference type="GO" id="GO:0005634">
    <property type="term" value="C:nucleus"/>
    <property type="evidence" value="ECO:0007669"/>
    <property type="project" value="UniProtKB-SubCell"/>
</dbReference>
<dbReference type="GO" id="GO:0003700">
    <property type="term" value="F:DNA-binding transcription factor activity"/>
    <property type="evidence" value="ECO:0007669"/>
    <property type="project" value="InterPro"/>
</dbReference>
<evidence type="ECO:0000313" key="11">
    <source>
        <dbReference type="Proteomes" id="UP001454036"/>
    </source>
</evidence>
<keyword evidence="3" id="KW-0805">Transcription regulation</keyword>
<dbReference type="PANTHER" id="PTHR31072:SF93">
    <property type="entry name" value="TRANSCRIPTION FACTOR TCP24"/>
    <property type="match status" value="1"/>
</dbReference>
<comment type="subcellular location">
    <subcellularLocation>
        <location evidence="1">Nucleus</location>
    </subcellularLocation>
</comment>
<dbReference type="GO" id="GO:2000032">
    <property type="term" value="P:regulation of secondary shoot formation"/>
    <property type="evidence" value="ECO:0007669"/>
    <property type="project" value="TreeGrafter"/>
</dbReference>
<reference evidence="10 11" key="1">
    <citation type="submission" date="2024-01" db="EMBL/GenBank/DDBJ databases">
        <title>The complete chloroplast genome sequence of Lithospermum erythrorhizon: insights into the phylogenetic relationship among Boraginaceae species and the maternal lineages of purple gromwells.</title>
        <authorList>
            <person name="Okada T."/>
            <person name="Watanabe K."/>
        </authorList>
    </citation>
    <scope>NUCLEOTIDE SEQUENCE [LARGE SCALE GENOMIC DNA]</scope>
</reference>
<feature type="compositionally biased region" description="Low complexity" evidence="7">
    <location>
        <begin position="203"/>
        <end position="218"/>
    </location>
</feature>
<keyword evidence="11" id="KW-1185">Reference proteome</keyword>
<keyword evidence="2" id="KW-0217">Developmental protein</keyword>
<sequence length="483" mass="52021">MEVDEIQTLSNKFPRRSGNNNGMVDSKKAALCDEEVANGEITRQRNNEAIERGRGGATLDFTAGVGGVGSLCGWPSSRIVRVSRASGGKDRHSKVLTSKGLRDRRVRLSVDTAIRFYDLQDRLGYDQPSKAVEWLIKAAAESITELPPISTPFPDTPKQISDGKMSSGGGKEVQLGLDSADVEMEGGGGEGNDVDNTFNTQHGTLSKSACSSTSETSKGSGGGGGLSLSRSESRIKARERARERAAKDKEKESEATFVVQHQNVNSIPQNATFTELLTSGFNGTNNVVHQHSNNNSPNASSGGVHESNFFQKSPRNWDYFGGTGMLVPSTTTRPTHIYPGQIQLGNNMQQAISSPFFTVSGDTHQELHSFSSIPEHYVPVVTSSTMGGNNNNHNNEYNLNFSMSNRGTLQSNSSSSLFPQIQRFSNADNGSSTSPFFLGTAQPPNAVVENQQHHFLPTGFDAGLQLFYGDGSRHADHKGKGKS</sequence>